<gene>
    <name evidence="2" type="ORF">ACFQWB_05205</name>
</gene>
<keyword evidence="1" id="KW-0472">Membrane</keyword>
<evidence type="ECO:0000313" key="2">
    <source>
        <dbReference type="EMBL" id="MFC7749341.1"/>
    </source>
</evidence>
<dbReference type="RefSeq" id="WP_138789579.1">
    <property type="nucleotide sequence ID" value="NZ_JBHTGQ010000011.1"/>
</dbReference>
<keyword evidence="1" id="KW-0812">Transmembrane</keyword>
<proteinExistence type="predicted"/>
<feature type="transmembrane region" description="Helical" evidence="1">
    <location>
        <begin position="40"/>
        <end position="59"/>
    </location>
</feature>
<organism evidence="2 3">
    <name type="scientific">Paenibacillus thermoaerophilus</name>
    <dbReference type="NCBI Taxonomy" id="1215385"/>
    <lineage>
        <taxon>Bacteria</taxon>
        <taxon>Bacillati</taxon>
        <taxon>Bacillota</taxon>
        <taxon>Bacilli</taxon>
        <taxon>Bacillales</taxon>
        <taxon>Paenibacillaceae</taxon>
        <taxon>Paenibacillus</taxon>
    </lineage>
</organism>
<dbReference type="Proteomes" id="UP001596528">
    <property type="component" value="Unassembled WGS sequence"/>
</dbReference>
<keyword evidence="1" id="KW-1133">Transmembrane helix</keyword>
<name>A0ABW2UZL4_9BACL</name>
<dbReference type="EMBL" id="JBHTGQ010000011">
    <property type="protein sequence ID" value="MFC7749341.1"/>
    <property type="molecule type" value="Genomic_DNA"/>
</dbReference>
<evidence type="ECO:0000313" key="3">
    <source>
        <dbReference type="Proteomes" id="UP001596528"/>
    </source>
</evidence>
<evidence type="ECO:0000256" key="1">
    <source>
        <dbReference type="SAM" id="Phobius"/>
    </source>
</evidence>
<protein>
    <submittedName>
        <fullName evidence="2">Uncharacterized protein</fullName>
    </submittedName>
</protein>
<sequence length="69" mass="7572">MERIVLLAVAFVMGYLLIDIPMPEILKLDFIGNILENISGFVGLAMMIYSAAEIVMSLIDLRRGGSGKK</sequence>
<comment type="caution">
    <text evidence="2">The sequence shown here is derived from an EMBL/GenBank/DDBJ whole genome shotgun (WGS) entry which is preliminary data.</text>
</comment>
<accession>A0ABW2UZL4</accession>
<keyword evidence="3" id="KW-1185">Reference proteome</keyword>
<reference evidence="3" key="1">
    <citation type="journal article" date="2019" name="Int. J. Syst. Evol. Microbiol.">
        <title>The Global Catalogue of Microorganisms (GCM) 10K type strain sequencing project: providing services to taxonomists for standard genome sequencing and annotation.</title>
        <authorList>
            <consortium name="The Broad Institute Genomics Platform"/>
            <consortium name="The Broad Institute Genome Sequencing Center for Infectious Disease"/>
            <person name="Wu L."/>
            <person name="Ma J."/>
        </authorList>
    </citation>
    <scope>NUCLEOTIDE SEQUENCE [LARGE SCALE GENOMIC DNA]</scope>
    <source>
        <strain evidence="3">JCM 18657</strain>
    </source>
</reference>